<dbReference type="EC" id="3.5.1.88" evidence="2"/>
<dbReference type="EMBL" id="CP054490">
    <property type="protein sequence ID" value="QKQ24808.1"/>
    <property type="molecule type" value="Genomic_DNA"/>
</dbReference>
<comment type="similarity">
    <text evidence="1 2">Belongs to the polypeptide deformylase family.</text>
</comment>
<dbReference type="InterPro" id="IPR023635">
    <property type="entry name" value="Peptide_deformylase"/>
</dbReference>
<dbReference type="NCBIfam" id="TIGR00079">
    <property type="entry name" value="pept_deformyl"/>
    <property type="match status" value="1"/>
</dbReference>
<dbReference type="InterPro" id="IPR036821">
    <property type="entry name" value="Peptide_deformylase_sf"/>
</dbReference>
<proteinExistence type="inferred from homology"/>
<organism evidence="3 4">
    <name type="scientific">Candidatus Ruthia endofausta</name>
    <dbReference type="NCBI Taxonomy" id="2738852"/>
    <lineage>
        <taxon>Bacteria</taxon>
        <taxon>Pseudomonadati</taxon>
        <taxon>Pseudomonadota</taxon>
        <taxon>Gammaproteobacteria</taxon>
        <taxon>Candidatus Pseudothioglobaceae</taxon>
        <taxon>Candidatus Ruthturnera</taxon>
    </lineage>
</organism>
<feature type="binding site" evidence="2">
    <location>
        <position position="111"/>
    </location>
    <ligand>
        <name>Fe cation</name>
        <dbReference type="ChEBI" id="CHEBI:24875"/>
    </ligand>
</feature>
<comment type="function">
    <text evidence="2">Removes the formyl group from the N-terminal Met of newly synthesized proteins. Requires at least a dipeptide for an efficient rate of reaction. N-terminal L-methionine is a prerequisite for activity but the enzyme has broad specificity at other positions.</text>
</comment>
<comment type="catalytic activity">
    <reaction evidence="2">
        <text>N-terminal N-formyl-L-methionyl-[peptide] + H2O = N-terminal L-methionyl-[peptide] + formate</text>
        <dbReference type="Rhea" id="RHEA:24420"/>
        <dbReference type="Rhea" id="RHEA-COMP:10639"/>
        <dbReference type="Rhea" id="RHEA-COMP:10640"/>
        <dbReference type="ChEBI" id="CHEBI:15377"/>
        <dbReference type="ChEBI" id="CHEBI:15740"/>
        <dbReference type="ChEBI" id="CHEBI:49298"/>
        <dbReference type="ChEBI" id="CHEBI:64731"/>
        <dbReference type="EC" id="3.5.1.88"/>
    </reaction>
</comment>
<dbReference type="Proteomes" id="UP000509429">
    <property type="component" value="Chromosome"/>
</dbReference>
<keyword evidence="4" id="KW-1185">Reference proteome</keyword>
<dbReference type="Pfam" id="PF01327">
    <property type="entry name" value="Pep_deformylase"/>
    <property type="match status" value="1"/>
</dbReference>
<evidence type="ECO:0000313" key="4">
    <source>
        <dbReference type="Proteomes" id="UP000509429"/>
    </source>
</evidence>
<keyword evidence="2" id="KW-0408">Iron</keyword>
<dbReference type="KEGG" id="reo:HUE58_04850"/>
<dbReference type="PRINTS" id="PR01576">
    <property type="entry name" value="PDEFORMYLASE"/>
</dbReference>
<feature type="active site" evidence="2">
    <location>
        <position position="154"/>
    </location>
</feature>
<reference evidence="3 4" key="1">
    <citation type="submission" date="2020-05" db="EMBL/GenBank/DDBJ databases">
        <title>Horizontal transmission and recombination maintain forever young bacterial symbiont genomes.</title>
        <authorList>
            <person name="Russell S.L."/>
            <person name="Pepper-Tunick E."/>
            <person name="Svedberg J."/>
            <person name="Byrne A."/>
            <person name="Ruelas Castillo J."/>
            <person name="Vollmers C."/>
            <person name="Beinart R.A."/>
            <person name="Corbett-Detig R."/>
        </authorList>
    </citation>
    <scope>NUCLEOTIDE SEQUENCE [LARGE SCALE GENOMIC DNA]</scope>
    <source>
        <strain evidence="3">JDF_Ridge</strain>
    </source>
</reference>
<keyword evidence="2" id="KW-0648">Protein biosynthesis</keyword>
<dbReference type="NCBIfam" id="NF001159">
    <property type="entry name" value="PRK00150.1-3"/>
    <property type="match status" value="1"/>
</dbReference>
<feature type="binding site" evidence="2">
    <location>
        <position position="153"/>
    </location>
    <ligand>
        <name>Fe cation</name>
        <dbReference type="ChEBI" id="CHEBI:24875"/>
    </ligand>
</feature>
<dbReference type="Gene3D" id="3.90.45.10">
    <property type="entry name" value="Peptide deformylase"/>
    <property type="match status" value="1"/>
</dbReference>
<dbReference type="HAMAP" id="MF_00163">
    <property type="entry name" value="Pep_deformylase"/>
    <property type="match status" value="1"/>
</dbReference>
<evidence type="ECO:0000256" key="2">
    <source>
        <dbReference type="HAMAP-Rule" id="MF_00163"/>
    </source>
</evidence>
<name>A0A6N0HRD3_9GAMM</name>
<dbReference type="PANTHER" id="PTHR10458">
    <property type="entry name" value="PEPTIDE DEFORMYLASE"/>
    <property type="match status" value="1"/>
</dbReference>
<dbReference type="GO" id="GO:0042586">
    <property type="term" value="F:peptide deformylase activity"/>
    <property type="evidence" value="ECO:0007669"/>
    <property type="project" value="UniProtKB-UniRule"/>
</dbReference>
<evidence type="ECO:0000256" key="1">
    <source>
        <dbReference type="ARBA" id="ARBA00010759"/>
    </source>
</evidence>
<sequence length="185" mass="21392">MMILPILNYPDKRLRIKAKHVDSVDETIQNLIKDMFETMYAKDGIGLAATQVDRHLQVVVIDVPDSQNDYQLLLKNRQNDSYKQPKRQHPLYFINPKIKEKDGQETHTEGCLSVPDFQAEVQRANHIKVEALNEKSEVFTLQATGLLAICIQHELDHLKGILFVDYLSKLKQKRLLEKTKKMIKG</sequence>
<dbReference type="PANTHER" id="PTHR10458:SF22">
    <property type="entry name" value="PEPTIDE DEFORMYLASE"/>
    <property type="match status" value="1"/>
</dbReference>
<feature type="binding site" evidence="2">
    <location>
        <position position="157"/>
    </location>
    <ligand>
        <name>Fe cation</name>
        <dbReference type="ChEBI" id="CHEBI:24875"/>
    </ligand>
</feature>
<accession>A0A6N0HRD3</accession>
<dbReference type="GO" id="GO:0006412">
    <property type="term" value="P:translation"/>
    <property type="evidence" value="ECO:0007669"/>
    <property type="project" value="UniProtKB-UniRule"/>
</dbReference>
<dbReference type="RefSeq" id="WP_174606244.1">
    <property type="nucleotide sequence ID" value="NZ_CP054490.1"/>
</dbReference>
<keyword evidence="2" id="KW-0479">Metal-binding</keyword>
<protein>
    <recommendedName>
        <fullName evidence="2">Peptide deformylase</fullName>
        <shortName evidence="2">PDF</shortName>
        <ecNumber evidence="2">3.5.1.88</ecNumber>
    </recommendedName>
    <alternativeName>
        <fullName evidence="2">Polypeptide deformylase</fullName>
    </alternativeName>
</protein>
<comment type="cofactor">
    <cofactor evidence="2">
        <name>Fe(2+)</name>
        <dbReference type="ChEBI" id="CHEBI:29033"/>
    </cofactor>
    <text evidence="2">Binds 1 Fe(2+) ion.</text>
</comment>
<dbReference type="SUPFAM" id="SSF56420">
    <property type="entry name" value="Peptide deformylase"/>
    <property type="match status" value="1"/>
</dbReference>
<evidence type="ECO:0000313" key="3">
    <source>
        <dbReference type="EMBL" id="QKQ24808.1"/>
    </source>
</evidence>
<dbReference type="GO" id="GO:0046872">
    <property type="term" value="F:metal ion binding"/>
    <property type="evidence" value="ECO:0007669"/>
    <property type="project" value="UniProtKB-KW"/>
</dbReference>
<keyword evidence="2 3" id="KW-0378">Hydrolase</keyword>
<gene>
    <name evidence="2 3" type="primary">def</name>
    <name evidence="3" type="ORF">HUE58_04850</name>
</gene>
<dbReference type="CDD" id="cd00487">
    <property type="entry name" value="Pep_deformylase"/>
    <property type="match status" value="1"/>
</dbReference>
<dbReference type="PIRSF" id="PIRSF004749">
    <property type="entry name" value="Pep_def"/>
    <property type="match status" value="1"/>
</dbReference>
<dbReference type="AlphaFoldDB" id="A0A6N0HRD3"/>